<comment type="subcellular location">
    <subcellularLocation>
        <location evidence="1">Nucleus</location>
    </subcellularLocation>
</comment>
<evidence type="ECO:0000313" key="5">
    <source>
        <dbReference type="Proteomes" id="UP000478052"/>
    </source>
</evidence>
<organism evidence="4 5">
    <name type="scientific">Aphis craccivora</name>
    <name type="common">Cowpea aphid</name>
    <dbReference type="NCBI Taxonomy" id="307492"/>
    <lineage>
        <taxon>Eukaryota</taxon>
        <taxon>Metazoa</taxon>
        <taxon>Ecdysozoa</taxon>
        <taxon>Arthropoda</taxon>
        <taxon>Hexapoda</taxon>
        <taxon>Insecta</taxon>
        <taxon>Pterygota</taxon>
        <taxon>Neoptera</taxon>
        <taxon>Paraneoptera</taxon>
        <taxon>Hemiptera</taxon>
        <taxon>Sternorrhyncha</taxon>
        <taxon>Aphidomorpha</taxon>
        <taxon>Aphidoidea</taxon>
        <taxon>Aphididae</taxon>
        <taxon>Aphidini</taxon>
        <taxon>Aphis</taxon>
        <taxon>Aphis</taxon>
    </lineage>
</organism>
<accession>A0A6G0Y8F3</accession>
<dbReference type="GO" id="GO:0006357">
    <property type="term" value="P:regulation of transcription by RNA polymerase II"/>
    <property type="evidence" value="ECO:0007669"/>
    <property type="project" value="TreeGrafter"/>
</dbReference>
<dbReference type="EMBL" id="VUJU01005535">
    <property type="protein sequence ID" value="KAF0750944.1"/>
    <property type="molecule type" value="Genomic_DNA"/>
</dbReference>
<dbReference type="Proteomes" id="UP000478052">
    <property type="component" value="Unassembled WGS sequence"/>
</dbReference>
<sequence length="106" mass="12772">MNSIYISYYFFLQVRYTSYRDRPHEERQNRFQMGCREGHVDIAFATTGTNLQLMFTPNMPSMTSYHQPTIGYCDFEKEQGMVRKYISFCHSYLIKLMSSYWKLICK</sequence>
<keyword evidence="5" id="KW-1185">Reference proteome</keyword>
<evidence type="ECO:0000256" key="3">
    <source>
        <dbReference type="ARBA" id="ARBA00025734"/>
    </source>
</evidence>
<dbReference type="Gene3D" id="2.40.250.10">
    <property type="entry name" value="Core binding factor, beta subunit"/>
    <property type="match status" value="1"/>
</dbReference>
<dbReference type="InterPro" id="IPR036552">
    <property type="entry name" value="CBF_bsu_sf"/>
</dbReference>
<dbReference type="OrthoDB" id="10026505at2759"/>
<protein>
    <submittedName>
        <fullName evidence="4">Protein big brother-like</fullName>
    </submittedName>
</protein>
<comment type="caution">
    <text evidence="4">The sequence shown here is derived from an EMBL/GenBank/DDBJ whole genome shotgun (WGS) entry which is preliminary data.</text>
</comment>
<dbReference type="InterPro" id="IPR003417">
    <property type="entry name" value="CBF_beta"/>
</dbReference>
<dbReference type="GO" id="GO:0016513">
    <property type="term" value="C:core-binding factor complex"/>
    <property type="evidence" value="ECO:0007669"/>
    <property type="project" value="TreeGrafter"/>
</dbReference>
<name>A0A6G0Y8F3_APHCR</name>
<evidence type="ECO:0000256" key="1">
    <source>
        <dbReference type="ARBA" id="ARBA00004123"/>
    </source>
</evidence>
<dbReference type="SUPFAM" id="SSF50723">
    <property type="entry name" value="Core binding factor beta, CBF"/>
    <property type="match status" value="1"/>
</dbReference>
<keyword evidence="2" id="KW-0539">Nucleus</keyword>
<reference evidence="4 5" key="1">
    <citation type="submission" date="2019-08" db="EMBL/GenBank/DDBJ databases">
        <title>Whole genome of Aphis craccivora.</title>
        <authorList>
            <person name="Voronova N.V."/>
            <person name="Shulinski R.S."/>
            <person name="Bandarenka Y.V."/>
            <person name="Zhorov D.G."/>
            <person name="Warner D."/>
        </authorList>
    </citation>
    <scope>NUCLEOTIDE SEQUENCE [LARGE SCALE GENOMIC DNA]</scope>
    <source>
        <strain evidence="4">180601</strain>
        <tissue evidence="4">Whole Body</tissue>
    </source>
</reference>
<dbReference type="Pfam" id="PF02312">
    <property type="entry name" value="CBF_beta"/>
    <property type="match status" value="1"/>
</dbReference>
<dbReference type="PANTHER" id="PTHR10276">
    <property type="entry name" value="CORE-BINDING FACTOR, BETA SUBUNIT"/>
    <property type="match status" value="1"/>
</dbReference>
<comment type="similarity">
    <text evidence="3">Belongs to the CBF-beta family.</text>
</comment>
<gene>
    <name evidence="4" type="ORF">FWK35_00035605</name>
</gene>
<dbReference type="PANTHER" id="PTHR10276:SF3">
    <property type="entry name" value="CORE-BINDING FACTOR SUBUNIT BETA"/>
    <property type="match status" value="1"/>
</dbReference>
<dbReference type="GO" id="GO:0003713">
    <property type="term" value="F:transcription coactivator activity"/>
    <property type="evidence" value="ECO:0007669"/>
    <property type="project" value="InterPro"/>
</dbReference>
<dbReference type="AlphaFoldDB" id="A0A6G0Y8F3"/>
<evidence type="ECO:0000256" key="2">
    <source>
        <dbReference type="ARBA" id="ARBA00023242"/>
    </source>
</evidence>
<proteinExistence type="inferred from homology"/>
<dbReference type="GO" id="GO:0043565">
    <property type="term" value="F:sequence-specific DNA binding"/>
    <property type="evidence" value="ECO:0007669"/>
    <property type="project" value="TreeGrafter"/>
</dbReference>
<evidence type="ECO:0000313" key="4">
    <source>
        <dbReference type="EMBL" id="KAF0750944.1"/>
    </source>
</evidence>